<dbReference type="RefSeq" id="WP_029631029.1">
    <property type="nucleotide sequence ID" value="NZ_JACJTA010000028.1"/>
</dbReference>
<dbReference type="Pfam" id="PF13655">
    <property type="entry name" value="RVT_N"/>
    <property type="match status" value="1"/>
</dbReference>
<dbReference type="Gene3D" id="1.10.30.50">
    <property type="match status" value="1"/>
</dbReference>
<feature type="domain" description="Reverse transcriptase" evidence="1">
    <location>
        <begin position="97"/>
        <end position="334"/>
    </location>
</feature>
<dbReference type="InterPro" id="IPR000477">
    <property type="entry name" value="RT_dom"/>
</dbReference>
<name>A0ABR8GQU9_9CYAN</name>
<keyword evidence="2" id="KW-0808">Transferase</keyword>
<dbReference type="InterPro" id="IPR030931">
    <property type="entry name" value="Group_II_RT_mat"/>
</dbReference>
<reference evidence="2 3" key="1">
    <citation type="journal article" date="2020" name="ISME J.">
        <title>Comparative genomics reveals insights into cyanobacterial evolution and habitat adaptation.</title>
        <authorList>
            <person name="Chen M.Y."/>
            <person name="Teng W.K."/>
            <person name="Zhao L."/>
            <person name="Hu C.X."/>
            <person name="Zhou Y.K."/>
            <person name="Han B.P."/>
            <person name="Song L.R."/>
            <person name="Shu W.S."/>
        </authorList>
    </citation>
    <scope>NUCLEOTIDE SEQUENCE [LARGE SCALE GENOMIC DNA]</scope>
    <source>
        <strain evidence="2 3">FACHB-248</strain>
    </source>
</reference>
<evidence type="ECO:0000259" key="1">
    <source>
        <dbReference type="PROSITE" id="PS50878"/>
    </source>
</evidence>
<dbReference type="InterPro" id="IPR043502">
    <property type="entry name" value="DNA/RNA_pol_sf"/>
</dbReference>
<dbReference type="Pfam" id="PF00078">
    <property type="entry name" value="RVT_1"/>
    <property type="match status" value="1"/>
</dbReference>
<dbReference type="SUPFAM" id="SSF56672">
    <property type="entry name" value="DNA/RNA polymerases"/>
    <property type="match status" value="1"/>
</dbReference>
<dbReference type="PROSITE" id="PS50878">
    <property type="entry name" value="RT_POL"/>
    <property type="match status" value="1"/>
</dbReference>
<dbReference type="Pfam" id="PF08388">
    <property type="entry name" value="GIIM"/>
    <property type="match status" value="1"/>
</dbReference>
<keyword evidence="3" id="KW-1185">Reference proteome</keyword>
<dbReference type="Proteomes" id="UP000660380">
    <property type="component" value="Unassembled WGS sequence"/>
</dbReference>
<dbReference type="InterPro" id="IPR003615">
    <property type="entry name" value="HNH_nuc"/>
</dbReference>
<dbReference type="InterPro" id="IPR043128">
    <property type="entry name" value="Rev_trsase/Diguanyl_cyclase"/>
</dbReference>
<dbReference type="InterPro" id="IPR025960">
    <property type="entry name" value="RVT_N"/>
</dbReference>
<dbReference type="EC" id="2.7.7.49" evidence="2"/>
<keyword evidence="2" id="KW-0548">Nucleotidyltransferase</keyword>
<gene>
    <name evidence="2" type="primary">ltrA</name>
    <name evidence="2" type="ORF">H6G81_14895</name>
</gene>
<accession>A0ABR8GQU9</accession>
<dbReference type="Pfam" id="PF01844">
    <property type="entry name" value="HNH"/>
    <property type="match status" value="1"/>
</dbReference>
<sequence length="563" mass="65622">MKDRVRNDIGATEPLQKWSAINWQQIKRRVKNLRQRIYRATQKRQWNQVRSLMKLMLRSYSNLLLAVRRVTQENLGKQTAGIDGQLALTPQARVALVKQMQEYTVWQTHPVKRVYIPKSGGKLRPLGIPCLVDRIAQAIVKNALEPSWEARFEANSYGFRPGRSCHDAIEQTWLRLRSGRDTWVLDADIKGAFDNISHDYILKAIGLIPGRELIKQWLKAGYVEAEMFHPTSSGVPQGGIISPLLSNIALDGLEQLLTGYRKTKRYKSCTHNPPQYGYIRYADDFLITAETKEDIEAIVTTLEEFLRERGLELNPDKTKIVPVEQGFSFLGFHIRQFQGSCYVMPQKEKVKDLLKGIREWLNANKQATPEMVIYHLNPILRGWSNYYKHSVSKRVFSYVDHQIWKALWKWSLRRHPNKGKRWVANRYFKTINGRKWNFAATVKDRRGKWTTITLLYLPTVAIQRHVKVKGTASPDDPELKDYWQQRQTRYGKTYWDKGSKLYKVAVNQFWRCPVCHEHLFNGEELHTHHLIRVADGGTDMAENLIHLHLACHRHLHNSNKLSE</sequence>
<protein>
    <submittedName>
        <fullName evidence="2">Group II intron reverse transcriptase/maturase</fullName>
        <ecNumber evidence="2">2.7.7.49</ecNumber>
    </submittedName>
</protein>
<dbReference type="PANTHER" id="PTHR34047:SF10">
    <property type="entry name" value="GROUP II INTRON-ASSOCIATED OPEN READING FRAME"/>
    <property type="match status" value="1"/>
</dbReference>
<keyword evidence="2" id="KW-0695">RNA-directed DNA polymerase</keyword>
<evidence type="ECO:0000313" key="3">
    <source>
        <dbReference type="Proteomes" id="UP000660380"/>
    </source>
</evidence>
<dbReference type="InterPro" id="IPR051083">
    <property type="entry name" value="GrpII_Intron_Splice-Mob/Def"/>
</dbReference>
<dbReference type="NCBIfam" id="TIGR04416">
    <property type="entry name" value="group_II_RT_mat"/>
    <property type="match status" value="1"/>
</dbReference>
<organism evidence="2 3">
    <name type="scientific">Scytonema hofmannii FACHB-248</name>
    <dbReference type="NCBI Taxonomy" id="1842502"/>
    <lineage>
        <taxon>Bacteria</taxon>
        <taxon>Bacillati</taxon>
        <taxon>Cyanobacteriota</taxon>
        <taxon>Cyanophyceae</taxon>
        <taxon>Nostocales</taxon>
        <taxon>Scytonemataceae</taxon>
        <taxon>Scytonema</taxon>
    </lineage>
</organism>
<dbReference type="Gene3D" id="3.30.70.270">
    <property type="match status" value="1"/>
</dbReference>
<evidence type="ECO:0000313" key="2">
    <source>
        <dbReference type="EMBL" id="MBD2605771.1"/>
    </source>
</evidence>
<comment type="caution">
    <text evidence="2">The sequence shown here is derived from an EMBL/GenBank/DDBJ whole genome shotgun (WGS) entry which is preliminary data.</text>
</comment>
<dbReference type="EMBL" id="JACJTA010000028">
    <property type="protein sequence ID" value="MBD2605771.1"/>
    <property type="molecule type" value="Genomic_DNA"/>
</dbReference>
<dbReference type="PANTHER" id="PTHR34047">
    <property type="entry name" value="NUCLEAR INTRON MATURASE 1, MITOCHONDRIAL-RELATED"/>
    <property type="match status" value="1"/>
</dbReference>
<dbReference type="SMART" id="SM00507">
    <property type="entry name" value="HNHc"/>
    <property type="match status" value="1"/>
</dbReference>
<dbReference type="CDD" id="cd00085">
    <property type="entry name" value="HNHc"/>
    <property type="match status" value="1"/>
</dbReference>
<dbReference type="InterPro" id="IPR013597">
    <property type="entry name" value="Mat_intron_G2"/>
</dbReference>
<dbReference type="GO" id="GO:0003964">
    <property type="term" value="F:RNA-directed DNA polymerase activity"/>
    <property type="evidence" value="ECO:0007669"/>
    <property type="project" value="UniProtKB-KW"/>
</dbReference>
<dbReference type="InterPro" id="IPR002711">
    <property type="entry name" value="HNH"/>
</dbReference>
<proteinExistence type="predicted"/>
<dbReference type="CDD" id="cd01651">
    <property type="entry name" value="RT_G2_intron"/>
    <property type="match status" value="1"/>
</dbReference>